<evidence type="ECO:0000256" key="5">
    <source>
        <dbReference type="SAM" id="MobiDB-lite"/>
    </source>
</evidence>
<evidence type="ECO:0000256" key="4">
    <source>
        <dbReference type="ARBA" id="ARBA00022737"/>
    </source>
</evidence>
<feature type="domain" description="Peptidase M10 serralysin C-terminal" evidence="6">
    <location>
        <begin position="26"/>
        <end position="91"/>
    </location>
</feature>
<dbReference type="PRINTS" id="PR00313">
    <property type="entry name" value="CABNDNGRPT"/>
</dbReference>
<dbReference type="InterPro" id="IPR011049">
    <property type="entry name" value="Serralysin-like_metalloprot_C"/>
</dbReference>
<dbReference type="InterPro" id="IPR013858">
    <property type="entry name" value="Peptidase_M10B_C"/>
</dbReference>
<evidence type="ECO:0000256" key="3">
    <source>
        <dbReference type="ARBA" id="ARBA00022525"/>
    </source>
</evidence>
<dbReference type="EMBL" id="CYPS01000055">
    <property type="protein sequence ID" value="CUH44644.1"/>
    <property type="molecule type" value="Genomic_DNA"/>
</dbReference>
<name>A0A0N7LPA1_9RHOB</name>
<evidence type="ECO:0000259" key="6">
    <source>
        <dbReference type="Pfam" id="PF08548"/>
    </source>
</evidence>
<dbReference type="GO" id="GO:0005509">
    <property type="term" value="F:calcium ion binding"/>
    <property type="evidence" value="ECO:0007669"/>
    <property type="project" value="InterPro"/>
</dbReference>
<sequence>MCSSFGTLIGTAGRDVLNGNILPTTLVGGAGDDILIAGSAETTMNGGSGADIFVMQYGAETTMITDFQAGIDRLDMFDYPLLRMPGKLTFTVTAQGARIEYHNETINVSSATGGPLTSAQVFGAGFGGPDHIPVDFGVFGGSIRAVPMGFRGMSQSIQRPPTPASVTLKSASRQMAEPQ</sequence>
<reference evidence="8" key="1">
    <citation type="submission" date="2015-09" db="EMBL/GenBank/DDBJ databases">
        <authorList>
            <person name="Rodrigo-Torres L."/>
            <person name="Arahal D.R."/>
        </authorList>
    </citation>
    <scope>NUCLEOTIDE SEQUENCE [LARGE SCALE GENOMIC DNA]</scope>
    <source>
        <strain evidence="8">CECT 4293</strain>
    </source>
</reference>
<comment type="cofactor">
    <cofactor evidence="1">
        <name>Ca(2+)</name>
        <dbReference type="ChEBI" id="CHEBI:29108"/>
    </cofactor>
</comment>
<dbReference type="Proteomes" id="UP000050786">
    <property type="component" value="Unassembled WGS sequence"/>
</dbReference>
<keyword evidence="7" id="KW-0378">Hydrolase</keyword>
<keyword evidence="4" id="KW-0677">Repeat</keyword>
<gene>
    <name evidence="7" type="primary">prtB_2</name>
    <name evidence="7" type="ORF">RUM4293_03550</name>
</gene>
<proteinExistence type="predicted"/>
<dbReference type="GO" id="GO:0016787">
    <property type="term" value="F:hydrolase activity"/>
    <property type="evidence" value="ECO:0007669"/>
    <property type="project" value="UniProtKB-KW"/>
</dbReference>
<dbReference type="Pfam" id="PF08548">
    <property type="entry name" value="Peptidase_M10_C"/>
    <property type="match status" value="1"/>
</dbReference>
<dbReference type="EC" id="3.4.24.40" evidence="7"/>
<keyword evidence="3" id="KW-0964">Secreted</keyword>
<dbReference type="Gene3D" id="2.150.10.10">
    <property type="entry name" value="Serralysin-like metalloprotease, C-terminal"/>
    <property type="match status" value="1"/>
</dbReference>
<accession>A0A0N7LPA1</accession>
<dbReference type="SUPFAM" id="SSF51120">
    <property type="entry name" value="beta-Roll"/>
    <property type="match status" value="1"/>
</dbReference>
<evidence type="ECO:0000313" key="8">
    <source>
        <dbReference type="Proteomes" id="UP000050786"/>
    </source>
</evidence>
<dbReference type="GO" id="GO:0005615">
    <property type="term" value="C:extracellular space"/>
    <property type="evidence" value="ECO:0007669"/>
    <property type="project" value="InterPro"/>
</dbReference>
<feature type="compositionally biased region" description="Polar residues" evidence="5">
    <location>
        <begin position="153"/>
        <end position="173"/>
    </location>
</feature>
<feature type="region of interest" description="Disordered" evidence="5">
    <location>
        <begin position="153"/>
        <end position="179"/>
    </location>
</feature>
<evidence type="ECO:0000256" key="2">
    <source>
        <dbReference type="ARBA" id="ARBA00004613"/>
    </source>
</evidence>
<evidence type="ECO:0000313" key="7">
    <source>
        <dbReference type="EMBL" id="CUH44644.1"/>
    </source>
</evidence>
<dbReference type="InterPro" id="IPR001343">
    <property type="entry name" value="Hemolysn_Ca-bd"/>
</dbReference>
<dbReference type="Pfam" id="PF00353">
    <property type="entry name" value="HemolysinCabind"/>
    <property type="match status" value="1"/>
</dbReference>
<organism evidence="7 8">
    <name type="scientific">Ruegeria atlantica</name>
    <dbReference type="NCBI Taxonomy" id="81569"/>
    <lineage>
        <taxon>Bacteria</taxon>
        <taxon>Pseudomonadati</taxon>
        <taxon>Pseudomonadota</taxon>
        <taxon>Alphaproteobacteria</taxon>
        <taxon>Rhodobacterales</taxon>
        <taxon>Roseobacteraceae</taxon>
        <taxon>Ruegeria</taxon>
    </lineage>
</organism>
<protein>
    <submittedName>
        <fullName evidence="7">Serralysin B</fullName>
        <ecNumber evidence="7">3.4.24.40</ecNumber>
    </submittedName>
</protein>
<dbReference type="AlphaFoldDB" id="A0A0N7LPA1"/>
<keyword evidence="8" id="KW-1185">Reference proteome</keyword>
<comment type="subcellular location">
    <subcellularLocation>
        <location evidence="2">Secreted</location>
    </subcellularLocation>
</comment>
<evidence type="ECO:0000256" key="1">
    <source>
        <dbReference type="ARBA" id="ARBA00001913"/>
    </source>
</evidence>